<evidence type="ECO:0000313" key="2">
    <source>
        <dbReference type="WBParaSite" id="HNAJ_0001233101-mRNA-1"/>
    </source>
</evidence>
<protein>
    <submittedName>
        <fullName evidence="2">DUF3694 domain-containing protein</fullName>
    </submittedName>
</protein>
<sequence length="645" mass="71606">LPLRQTGQRIPNGDLVLIGVANLSLRCLLFVREFSYKAPIINPKGRVCGRIDVELSTTIVSDEHKPRQLFPTPSTLDLLDQGFISSDGNILELRVSIKEAVGIPNTFTKMILCHYQMLGVEEPIVILPKLESPGIQGLPDPTNLDYESSQRCTFGHMRIFHLPLTRQVLSCLAVYVLSIDVYGNVQEVNLNASIRRMSSNRGQALINFTPKGVEKQDGSQLHRASSPPPIRTTKLRRYKSDLADRRKPNFLGAQTMNKITNSPSNVFSNDVASRLAEEWLKVQRRIDFWVAIEELSEEGNFKKVAVVPTSDVKTGGIYQLCQGLNRRIRVLIRPNELCQKERGVLCLICSGVSEVSVGCVTRYFANSENGQSQSVKNRYTPDSYQEYDLEMVRHNWCKAMDEWQSYLQSNLQALAKKREKDAGDEAKEGYLLNRWVSSIQERDAILVPAPGSSLPGAPATEIPPLGVEQHTPLIFADIDRAANKHLMVGACSCLDGEDSKSFVTLPVIKNYATLIGALASWDSNLHESDLLNKITPSSERIYLIVKVSRLDTESGGSSPFPPVGYIEGMWVECILPICEGVLPSNRVRSDPGLPPSFVRSSSSSAAAAAFHLLCILLHSFSPIYFQLLEYPRGRARVLALAIGKD</sequence>
<name>A0A0R3TWU3_RODNA</name>
<feature type="domain" description="Kinesin-like" evidence="1">
    <location>
        <begin position="502"/>
        <end position="547"/>
    </location>
</feature>
<dbReference type="WBParaSite" id="HNAJ_0001233101-mRNA-1">
    <property type="protein sequence ID" value="HNAJ_0001233101-mRNA-1"/>
    <property type="gene ID" value="HNAJ_0001233101"/>
</dbReference>
<accession>A0A0R3TWU3</accession>
<reference evidence="2" key="1">
    <citation type="submission" date="2017-02" db="UniProtKB">
        <authorList>
            <consortium name="WormBaseParasite"/>
        </authorList>
    </citation>
    <scope>IDENTIFICATION</scope>
</reference>
<evidence type="ECO:0000259" key="1">
    <source>
        <dbReference type="Pfam" id="PF12473"/>
    </source>
</evidence>
<dbReference type="InterPro" id="IPR022164">
    <property type="entry name" value="Kinesin-like"/>
</dbReference>
<organism evidence="2">
    <name type="scientific">Rodentolepis nana</name>
    <name type="common">Dwarf tapeworm</name>
    <name type="synonym">Hymenolepis nana</name>
    <dbReference type="NCBI Taxonomy" id="102285"/>
    <lineage>
        <taxon>Eukaryota</taxon>
        <taxon>Metazoa</taxon>
        <taxon>Spiralia</taxon>
        <taxon>Lophotrochozoa</taxon>
        <taxon>Platyhelminthes</taxon>
        <taxon>Cestoda</taxon>
        <taxon>Eucestoda</taxon>
        <taxon>Cyclophyllidea</taxon>
        <taxon>Hymenolepididae</taxon>
        <taxon>Rodentolepis</taxon>
    </lineage>
</organism>
<dbReference type="AlphaFoldDB" id="A0A0R3TWU3"/>
<dbReference type="Pfam" id="PF12473">
    <property type="entry name" value="DUF3694"/>
    <property type="match status" value="1"/>
</dbReference>
<dbReference type="STRING" id="102285.A0A0R3TWU3"/>
<proteinExistence type="predicted"/>